<dbReference type="PANTHER" id="PTHR12461:SF105">
    <property type="entry name" value="HYPOXIA-INDUCIBLE FACTOR 1-ALPHA INHIBITOR"/>
    <property type="match status" value="1"/>
</dbReference>
<evidence type="ECO:0000259" key="1">
    <source>
        <dbReference type="PROSITE" id="PS51184"/>
    </source>
</evidence>
<gene>
    <name evidence="2" type="ORF">IWZ03DRAFT_418099</name>
</gene>
<dbReference type="EMBL" id="JBBPHU010000012">
    <property type="protein sequence ID" value="KAK7511696.1"/>
    <property type="molecule type" value="Genomic_DNA"/>
</dbReference>
<organism evidence="2 3">
    <name type="scientific">Phyllosticta citriasiana</name>
    <dbReference type="NCBI Taxonomy" id="595635"/>
    <lineage>
        <taxon>Eukaryota</taxon>
        <taxon>Fungi</taxon>
        <taxon>Dikarya</taxon>
        <taxon>Ascomycota</taxon>
        <taxon>Pezizomycotina</taxon>
        <taxon>Dothideomycetes</taxon>
        <taxon>Dothideomycetes incertae sedis</taxon>
        <taxon>Botryosphaeriales</taxon>
        <taxon>Phyllostictaceae</taxon>
        <taxon>Phyllosticta</taxon>
    </lineage>
</organism>
<proteinExistence type="predicted"/>
<dbReference type="PANTHER" id="PTHR12461">
    <property type="entry name" value="HYPOXIA-INDUCIBLE FACTOR 1 ALPHA INHIBITOR-RELATED"/>
    <property type="match status" value="1"/>
</dbReference>
<comment type="caution">
    <text evidence="2">The sequence shown here is derived from an EMBL/GenBank/DDBJ whole genome shotgun (WGS) entry which is preliminary data.</text>
</comment>
<dbReference type="InterPro" id="IPR041667">
    <property type="entry name" value="Cupin_8"/>
</dbReference>
<name>A0ABR1KH32_9PEZI</name>
<reference evidence="2 3" key="1">
    <citation type="submission" date="2024-04" db="EMBL/GenBank/DDBJ databases">
        <title>Phyllosticta paracitricarpa is synonymous to the EU quarantine fungus P. citricarpa based on phylogenomic analyses.</title>
        <authorList>
            <consortium name="Lawrence Berkeley National Laboratory"/>
            <person name="Van Ingen-Buijs V.A."/>
            <person name="Van Westerhoven A.C."/>
            <person name="Haridas S."/>
            <person name="Skiadas P."/>
            <person name="Martin F."/>
            <person name="Groenewald J.Z."/>
            <person name="Crous P.W."/>
            <person name="Seidl M.F."/>
        </authorList>
    </citation>
    <scope>NUCLEOTIDE SEQUENCE [LARGE SCALE GENOMIC DNA]</scope>
    <source>
        <strain evidence="2 3">CBS 123371</strain>
    </source>
</reference>
<sequence>MVRLVARLPPRLQKGVVTRRQQVRGIGTLSEYIIPKTKRPSIKPLPLPAELNEPGVSTLACNLDKPSRVRSSHLETSPASFGWFKTKGVDKSVLRTDLFKEHGTHTLVPLEYLGVDPSNEKFTFKRFNAPLATFASFVEAPSKNFNLYLAQCDFTSFPEKLRAYLHENPRFLRKYSSKKHLYGRNIWIGLPPTYTPLHRDPNHNYFQQIAGSKTVRLMSPEMGLKVYSKVVGGDVAYDLASGADPRGIIRSEEMMVSPQREELYRAVWENQDPDIEIFEGKIEKNQSLFIPEGWWHSFKSGGTRNAKGWNTTAISGSINFWFQFDRQQVWAVRDLAARRHNSIQLMRHFTGNQGSSFAAHLSKVFEIERDSGVECGSLLGDYWPEVEKVNADLIHTRRRWGYYDNPMNDLKRHAGAGI</sequence>
<evidence type="ECO:0000313" key="2">
    <source>
        <dbReference type="EMBL" id="KAK7511696.1"/>
    </source>
</evidence>
<dbReference type="Gene3D" id="2.60.120.650">
    <property type="entry name" value="Cupin"/>
    <property type="match status" value="1"/>
</dbReference>
<protein>
    <recommendedName>
        <fullName evidence="1">JmjC domain-containing protein</fullName>
    </recommendedName>
</protein>
<accession>A0ABR1KH32</accession>
<dbReference type="Pfam" id="PF13621">
    <property type="entry name" value="Cupin_8"/>
    <property type="match status" value="1"/>
</dbReference>
<keyword evidence="3" id="KW-1185">Reference proteome</keyword>
<evidence type="ECO:0000313" key="3">
    <source>
        <dbReference type="Proteomes" id="UP001363622"/>
    </source>
</evidence>
<dbReference type="InterPro" id="IPR003347">
    <property type="entry name" value="JmjC_dom"/>
</dbReference>
<dbReference type="SUPFAM" id="SSF51197">
    <property type="entry name" value="Clavaminate synthase-like"/>
    <property type="match status" value="1"/>
</dbReference>
<dbReference type="PROSITE" id="PS51184">
    <property type="entry name" value="JMJC"/>
    <property type="match status" value="1"/>
</dbReference>
<feature type="domain" description="JmjC" evidence="1">
    <location>
        <begin position="157"/>
        <end position="337"/>
    </location>
</feature>
<dbReference type="Proteomes" id="UP001363622">
    <property type="component" value="Unassembled WGS sequence"/>
</dbReference>